<dbReference type="AlphaFoldDB" id="A0A0D8IYM7"/>
<protein>
    <submittedName>
        <fullName evidence="2">Uncharacterized protein</fullName>
    </submittedName>
</protein>
<evidence type="ECO:0000313" key="4">
    <source>
        <dbReference type="Proteomes" id="UP000032483"/>
    </source>
</evidence>
<reference evidence="3 5" key="2">
    <citation type="submission" date="2015-10" db="EMBL/GenBank/DDBJ databases">
        <title>A novel member of the family Ruminococcaceae isolated from human faeces.</title>
        <authorList>
            <person name="Shkoporov A.N."/>
            <person name="Chaplin A.V."/>
            <person name="Motuzova O.V."/>
            <person name="Kafarskaia L.I."/>
            <person name="Efimov B.A."/>
        </authorList>
    </citation>
    <scope>NUCLEOTIDE SEQUENCE [LARGE SCALE GENOMIC DNA]</scope>
    <source>
        <strain evidence="3 5">668</strain>
    </source>
</reference>
<keyword evidence="4" id="KW-1185">Reference proteome</keyword>
<proteinExistence type="predicted"/>
<dbReference type="EMBL" id="LMUA01000005">
    <property type="protein sequence ID" value="KUE77042.1"/>
    <property type="molecule type" value="Genomic_DNA"/>
</dbReference>
<comment type="caution">
    <text evidence="2">The sequence shown here is derived from an EMBL/GenBank/DDBJ whole genome shotgun (WGS) entry which is preliminary data.</text>
</comment>
<evidence type="ECO:0000313" key="2">
    <source>
        <dbReference type="EMBL" id="KJF39609.1"/>
    </source>
</evidence>
<accession>A0A0D8IYM7</accession>
<feature type="compositionally biased region" description="Polar residues" evidence="1">
    <location>
        <begin position="75"/>
        <end position="84"/>
    </location>
</feature>
<dbReference type="Proteomes" id="UP000053433">
    <property type="component" value="Unassembled WGS sequence"/>
</dbReference>
<dbReference type="Proteomes" id="UP000032483">
    <property type="component" value="Unassembled WGS sequence"/>
</dbReference>
<dbReference type="EMBL" id="JXXK01000015">
    <property type="protein sequence ID" value="KJF39609.1"/>
    <property type="molecule type" value="Genomic_DNA"/>
</dbReference>
<organism evidence="2 4">
    <name type="scientific">Ruthenibacterium lactatiformans</name>
    <dbReference type="NCBI Taxonomy" id="1550024"/>
    <lineage>
        <taxon>Bacteria</taxon>
        <taxon>Bacillati</taxon>
        <taxon>Bacillota</taxon>
        <taxon>Clostridia</taxon>
        <taxon>Eubacteriales</taxon>
        <taxon>Oscillospiraceae</taxon>
        <taxon>Ruthenibacterium</taxon>
    </lineage>
</organism>
<evidence type="ECO:0000313" key="3">
    <source>
        <dbReference type="EMBL" id="KUE77042.1"/>
    </source>
</evidence>
<reference evidence="2" key="1">
    <citation type="submission" date="2015-02" db="EMBL/GenBank/DDBJ databases">
        <title>A novel member of the family Ruminococcaceae isolated from human feces.</title>
        <authorList>
            <person name="Shkoporov A.N."/>
            <person name="Chaplin A.V."/>
            <person name="Motuzova O.V."/>
            <person name="Kafarskaia L.I."/>
            <person name="Khokhlova E.V."/>
            <person name="Efimov B.A."/>
        </authorList>
    </citation>
    <scope>NUCLEOTIDE SEQUENCE [LARGE SCALE GENOMIC DNA]</scope>
    <source>
        <strain evidence="2">585-1</strain>
    </source>
</reference>
<accession>A0A0W7TT81</accession>
<evidence type="ECO:0000256" key="1">
    <source>
        <dbReference type="SAM" id="MobiDB-lite"/>
    </source>
</evidence>
<feature type="region of interest" description="Disordered" evidence="1">
    <location>
        <begin position="1"/>
        <end position="84"/>
    </location>
</feature>
<gene>
    <name evidence="3" type="ORF">ASJ35_05595</name>
    <name evidence="2" type="ORF">TQ39_11210</name>
</gene>
<evidence type="ECO:0000313" key="5">
    <source>
        <dbReference type="Proteomes" id="UP000053433"/>
    </source>
</evidence>
<sequence>MEPEEEAPPAPLPDILPETGPEAAPPSPGTPLIEPDMEPDMLPEPDVTDEELGAMEELDEGLEDELPELPQQPANSAATSTSARVRTKVFLGKIQTPFRLPADAGRRAGRSL</sequence>
<feature type="compositionally biased region" description="Acidic residues" evidence="1">
    <location>
        <begin position="35"/>
        <end position="67"/>
    </location>
</feature>
<name>A0A0D8IYM7_9FIRM</name>